<gene>
    <name evidence="1" type="ORF">Tci_003148</name>
</gene>
<name>A0A6L2J3G4_TANCI</name>
<evidence type="ECO:0000313" key="1">
    <source>
        <dbReference type="EMBL" id="GEU31170.1"/>
    </source>
</evidence>
<protein>
    <submittedName>
        <fullName evidence="1">Uncharacterized protein</fullName>
    </submittedName>
</protein>
<reference evidence="1" key="1">
    <citation type="journal article" date="2019" name="Sci. Rep.">
        <title>Draft genome of Tanacetum cinerariifolium, the natural source of mosquito coil.</title>
        <authorList>
            <person name="Yamashiro T."/>
            <person name="Shiraishi A."/>
            <person name="Satake H."/>
            <person name="Nakayama K."/>
        </authorList>
    </citation>
    <scope>NUCLEOTIDE SEQUENCE</scope>
</reference>
<comment type="caution">
    <text evidence="1">The sequence shown here is derived from an EMBL/GenBank/DDBJ whole genome shotgun (WGS) entry which is preliminary data.</text>
</comment>
<dbReference type="EMBL" id="BKCJ010000225">
    <property type="protein sequence ID" value="GEU31170.1"/>
    <property type="molecule type" value="Genomic_DNA"/>
</dbReference>
<proteinExistence type="predicted"/>
<sequence length="135" mass="14683">MGSYGKGGEEAGNVGDSVAGLTGELGTVIVGLNRGGEDRVDRLMVCEVYLSYSGSGRVKGNGGKQFRKMYSVLNDVQGKRFRGLTLLVPQGYTPYCKFSPYGVKGFGFWQKQPSKGYKSFADLVFCCYNFRGLAE</sequence>
<dbReference type="AlphaFoldDB" id="A0A6L2J3G4"/>
<accession>A0A6L2J3G4</accession>
<organism evidence="1">
    <name type="scientific">Tanacetum cinerariifolium</name>
    <name type="common">Dalmatian daisy</name>
    <name type="synonym">Chrysanthemum cinerariifolium</name>
    <dbReference type="NCBI Taxonomy" id="118510"/>
    <lineage>
        <taxon>Eukaryota</taxon>
        <taxon>Viridiplantae</taxon>
        <taxon>Streptophyta</taxon>
        <taxon>Embryophyta</taxon>
        <taxon>Tracheophyta</taxon>
        <taxon>Spermatophyta</taxon>
        <taxon>Magnoliopsida</taxon>
        <taxon>eudicotyledons</taxon>
        <taxon>Gunneridae</taxon>
        <taxon>Pentapetalae</taxon>
        <taxon>asterids</taxon>
        <taxon>campanulids</taxon>
        <taxon>Asterales</taxon>
        <taxon>Asteraceae</taxon>
        <taxon>Asteroideae</taxon>
        <taxon>Anthemideae</taxon>
        <taxon>Anthemidinae</taxon>
        <taxon>Tanacetum</taxon>
    </lineage>
</organism>